<feature type="chain" id="PRO_5040380281" evidence="3">
    <location>
        <begin position="21"/>
        <end position="884"/>
    </location>
</feature>
<proteinExistence type="predicted"/>
<keyword evidence="2" id="KW-1133">Transmembrane helix</keyword>
<keyword evidence="2" id="KW-0472">Membrane</keyword>
<feature type="region of interest" description="Disordered" evidence="1">
    <location>
        <begin position="606"/>
        <end position="626"/>
    </location>
</feature>
<evidence type="ECO:0000256" key="1">
    <source>
        <dbReference type="SAM" id="MobiDB-lite"/>
    </source>
</evidence>
<feature type="signal peptide" evidence="3">
    <location>
        <begin position="1"/>
        <end position="20"/>
    </location>
</feature>
<feature type="compositionally biased region" description="Polar residues" evidence="1">
    <location>
        <begin position="329"/>
        <end position="338"/>
    </location>
</feature>
<comment type="caution">
    <text evidence="4">The sequence shown here is derived from an EMBL/GenBank/DDBJ whole genome shotgun (WGS) entry which is preliminary data.</text>
</comment>
<evidence type="ECO:0000256" key="2">
    <source>
        <dbReference type="SAM" id="Phobius"/>
    </source>
</evidence>
<keyword evidence="2" id="KW-0812">Transmembrane</keyword>
<feature type="compositionally biased region" description="Polar residues" evidence="1">
    <location>
        <begin position="191"/>
        <end position="206"/>
    </location>
</feature>
<feature type="compositionally biased region" description="Polar residues" evidence="1">
    <location>
        <begin position="685"/>
        <end position="702"/>
    </location>
</feature>
<dbReference type="AlphaFoldDB" id="A0A9Q5NC27"/>
<sequence length="884" mass="95653">MIWFTHILVFLAQALVLIHADVCRTLDVATTRTFPPRLRLASIRLHDLICSSENIVYASSASEPVTWYSAAPEPVELTRPAPVMVVPSPTRTVACLIGSDTCMLYSEYSLYADGPTPSSTEPAGFSTDFDDQDPPVPYQAPKGISVESFKARRSQPIVVEVYICLAICCIAALLGAFIVVSRIESAHARKTSNISYRRSTSPSRTDTGPDDRNNHSCFLVLAQSTTQFPFSDMVYEQAIASTHAELPSAAPSNNDETTPGTVVLGMQCNHDGNNVPRQEGETLMNRLFDSPDQQISDKLAADEDFRSGPLCIDIGIINTTCTRDIVTSSDSASLNESATRSDVDTLSNDESRVHTTAPTVSSTIDSEFVQLPGDGRGLSCRMENISLPSLLETSGMPSLECSASVSSPWKDAMNVLLTDINSERGFLDVKITSGIQPASIPLPEPLDDEFAMESLDCQHPETEPELEASGSVSGFFSAFVNSYDVDETAAISLVIGSRCLSLVTDPSGATEERIQTIDPSLIPLPEPALDESETDPVYIPLPEDDFGLELVFESNTYESSIAIEITGRPASLEDKDLHLLYVASVPLPEPVTDELDIDRLPKDGSDVGIVIEPCESGTSTTGTMDEVGMIEGPSDGKEHEDEHLIIPLGLSASIWAPSRDDLSEQSGLKSTETASHDGQGDAFKMSTSSPIAIPRSGNSFSARTPKKSIGNHRILNDAVRQAVGERTKQRSSLIPTTLQNTITQDATVAHSTAHSAPFETTLTRSQRTSRGVDVNSSLASPVATRSRSAYIRDTASEIHRNSLSTSLTINLFAKILLKGSVVLLAHLREVRMRSRNQGFRITLVRSLLLLGALDSREELLLHEHVIAEVVAFIHPLITITHTPC</sequence>
<feature type="transmembrane region" description="Helical" evidence="2">
    <location>
        <begin position="157"/>
        <end position="180"/>
    </location>
</feature>
<name>A0A9Q5NC27_SANBA</name>
<evidence type="ECO:0000313" key="5">
    <source>
        <dbReference type="Proteomes" id="UP000757232"/>
    </source>
</evidence>
<organism evidence="4 5">
    <name type="scientific">Sanghuangporus baumii</name>
    <name type="common">Phellinus baumii</name>
    <dbReference type="NCBI Taxonomy" id="108892"/>
    <lineage>
        <taxon>Eukaryota</taxon>
        <taxon>Fungi</taxon>
        <taxon>Dikarya</taxon>
        <taxon>Basidiomycota</taxon>
        <taxon>Agaricomycotina</taxon>
        <taxon>Agaricomycetes</taxon>
        <taxon>Hymenochaetales</taxon>
        <taxon>Hymenochaetaceae</taxon>
        <taxon>Sanghuangporus</taxon>
    </lineage>
</organism>
<evidence type="ECO:0000313" key="4">
    <source>
        <dbReference type="EMBL" id="OCB91741.1"/>
    </source>
</evidence>
<accession>A0A9Q5NC27</accession>
<protein>
    <submittedName>
        <fullName evidence="4">Uncharacterized protein</fullName>
    </submittedName>
</protein>
<keyword evidence="3" id="KW-0732">Signal</keyword>
<evidence type="ECO:0000256" key="3">
    <source>
        <dbReference type="SAM" id="SignalP"/>
    </source>
</evidence>
<gene>
    <name evidence="4" type="ORF">A7U60_g998</name>
</gene>
<dbReference type="Proteomes" id="UP000757232">
    <property type="component" value="Unassembled WGS sequence"/>
</dbReference>
<dbReference type="EMBL" id="LNZH02000067">
    <property type="protein sequence ID" value="OCB91741.1"/>
    <property type="molecule type" value="Genomic_DNA"/>
</dbReference>
<reference evidence="4" key="1">
    <citation type="submission" date="2016-06" db="EMBL/GenBank/DDBJ databases">
        <title>Draft Genome sequence of the fungus Inonotus baumii.</title>
        <authorList>
            <person name="Zhu H."/>
            <person name="Lin W."/>
        </authorList>
    </citation>
    <scope>NUCLEOTIDE SEQUENCE</scope>
    <source>
        <strain evidence="4">821</strain>
    </source>
</reference>
<feature type="compositionally biased region" description="Basic and acidic residues" evidence="1">
    <location>
        <begin position="339"/>
        <end position="353"/>
    </location>
</feature>
<feature type="region of interest" description="Disordered" evidence="1">
    <location>
        <begin position="329"/>
        <end position="358"/>
    </location>
</feature>
<feature type="region of interest" description="Disordered" evidence="1">
    <location>
        <begin position="191"/>
        <end position="212"/>
    </location>
</feature>
<keyword evidence="5" id="KW-1185">Reference proteome</keyword>
<feature type="compositionally biased region" description="Polar residues" evidence="1">
    <location>
        <begin position="664"/>
        <end position="673"/>
    </location>
</feature>
<feature type="region of interest" description="Disordered" evidence="1">
    <location>
        <begin position="661"/>
        <end position="706"/>
    </location>
</feature>